<evidence type="ECO:0000313" key="3">
    <source>
        <dbReference type="EMBL" id="CDW82226.1"/>
    </source>
</evidence>
<dbReference type="AlphaFoldDB" id="A0A078AK00"/>
<feature type="compositionally biased region" description="Basic residues" evidence="2">
    <location>
        <begin position="290"/>
        <end position="300"/>
    </location>
</feature>
<feature type="region of interest" description="Disordered" evidence="2">
    <location>
        <begin position="163"/>
        <end position="186"/>
    </location>
</feature>
<feature type="compositionally biased region" description="Basic and acidic residues" evidence="2">
    <location>
        <begin position="750"/>
        <end position="761"/>
    </location>
</feature>
<gene>
    <name evidence="3" type="primary">Contig18557.g19719</name>
    <name evidence="3" type="ORF">STYLEM_11256</name>
</gene>
<dbReference type="PANTHER" id="PTHR37473">
    <property type="entry name" value="EF-HAND DOMAIN-CONTAINING PROTEIN"/>
    <property type="match status" value="1"/>
</dbReference>
<feature type="compositionally biased region" description="Low complexity" evidence="2">
    <location>
        <begin position="116"/>
        <end position="126"/>
    </location>
</feature>
<feature type="compositionally biased region" description="Polar residues" evidence="2">
    <location>
        <begin position="1119"/>
        <end position="1139"/>
    </location>
</feature>
<feature type="compositionally biased region" description="Low complexity" evidence="2">
    <location>
        <begin position="304"/>
        <end position="318"/>
    </location>
</feature>
<feature type="coiled-coil region" evidence="1">
    <location>
        <begin position="897"/>
        <end position="954"/>
    </location>
</feature>
<feature type="region of interest" description="Disordered" evidence="2">
    <location>
        <begin position="116"/>
        <end position="143"/>
    </location>
</feature>
<evidence type="ECO:0000313" key="4">
    <source>
        <dbReference type="Proteomes" id="UP000039865"/>
    </source>
</evidence>
<feature type="coiled-coil region" evidence="1">
    <location>
        <begin position="985"/>
        <end position="1012"/>
    </location>
</feature>
<keyword evidence="4" id="KW-1185">Reference proteome</keyword>
<feature type="compositionally biased region" description="Polar residues" evidence="2">
    <location>
        <begin position="1076"/>
        <end position="1088"/>
    </location>
</feature>
<protein>
    <submittedName>
        <fullName evidence="3">Uncharacterized protein</fullName>
    </submittedName>
</protein>
<feature type="compositionally biased region" description="Basic residues" evidence="2">
    <location>
        <begin position="168"/>
        <end position="177"/>
    </location>
</feature>
<evidence type="ECO:0000256" key="1">
    <source>
        <dbReference type="SAM" id="Coils"/>
    </source>
</evidence>
<feature type="region of interest" description="Disordered" evidence="2">
    <location>
        <begin position="748"/>
        <end position="778"/>
    </location>
</feature>
<accession>A0A078AK00</accession>
<organism evidence="3 4">
    <name type="scientific">Stylonychia lemnae</name>
    <name type="common">Ciliate</name>
    <dbReference type="NCBI Taxonomy" id="5949"/>
    <lineage>
        <taxon>Eukaryota</taxon>
        <taxon>Sar</taxon>
        <taxon>Alveolata</taxon>
        <taxon>Ciliophora</taxon>
        <taxon>Intramacronucleata</taxon>
        <taxon>Spirotrichea</taxon>
        <taxon>Stichotrichia</taxon>
        <taxon>Sporadotrichida</taxon>
        <taxon>Oxytrichidae</taxon>
        <taxon>Stylonychinae</taxon>
        <taxon>Stylonychia</taxon>
    </lineage>
</organism>
<evidence type="ECO:0000256" key="2">
    <source>
        <dbReference type="SAM" id="MobiDB-lite"/>
    </source>
</evidence>
<dbReference type="InParanoid" id="A0A078AK00"/>
<sequence>MALQQVIQDFHPRSSNTGYLSKDSADNYASQRSADEFIKFAKQLGHQVSTPQGQQFVNLEHALHKFVPGQSGQNIELNQALQIMKTENNLKTQQVSLLRNQNSLTNLNAMSRNLKQQYQQTQGAQQKKSKESNNTTQALPKNSIGFTSFNSVLNPQQTHFLQQLQVHEKRKPSKSKKQATDGQKGRQTIDQLSEFLMAQQSQFDKINNSKYTTTMNPLNSTLNSNPATYMVNSQKKIPKNTLNLGGTSKIKLSRDILGLKDGIGQSELNSARSDGHDDNIIVNNMSPKSRALRGSKKSQNKNHLNSMPMSSMISNSNSQSNLLQNYNKIVGDLNSKHTVNDKLNIMFNKTTALSQLGISRYDKKSQNQTKISHHLIVEASDADLNLPSPALSTEFQNFSSTNSPIKQQPSNKINFKSRVGKASISPSSLSPKSNSSAKKELLKYNHQDLIKIIEQQQKMMNYIENDRQLLQQQISNKNSNQKDCNDLHKKLEQKDQLIHNLQQAFTQVKQVGPVNQTKNYPRPLSLREAYSNANKNIINIQSEQSISEQSNNFISENHEVVTILNSSEKKNYVYQNYLNGYEHANISQSPSDKNITVPSPKKRSLFTAIDNNQQLEDRPYTQTNFNSNDAEQIMRTQISKNRSLANLRTIIPSLQNNCQNSIKESNPVNILGEPQVSIFEKHFVQFQQEMTERENNAINKELLLMRNKIYTFIRGYDKYTNKLKKKIEKLETENQELKVFKQKQISKSKSQIEKKQQKEAQNENIATEKQQTKISKVENSSIIEKEELKPPSKSALGMLPQDEIATNQQDSGFKKLERYQFHIDELQFISFSAKAAKKSEEKKVMKKIQKTRERAQQILEIKKNNDHRHKSLMQAEIEREESIKAQQIKVFQQRMLKKQLNEQKLKLRQEYLKQNADEVKNERTQNNMFKSQIKLELQQINQKKKQDVKNQEIEALDKLQLRRNNIMKSIEQSYKHKQDREFNDIQKHESQINKMENVESQLLQRLQQTQKRESEIFKTLETAIKDSLLSHKDRLEFKQKKNIDIRKNYKLPPTLQHLQKYIDKNDQLNLANMNSEFKGSQKPISENKTNADDEQKSNPNEGKLDSIEVNLKNEAVTPKLTQNQLKRQGYQTNSKKNNL</sequence>
<reference evidence="3 4" key="1">
    <citation type="submission" date="2014-06" db="EMBL/GenBank/DDBJ databases">
        <authorList>
            <person name="Swart Estienne"/>
        </authorList>
    </citation>
    <scope>NUCLEOTIDE SEQUENCE [LARGE SCALE GENOMIC DNA]</scope>
    <source>
        <strain evidence="3 4">130c</strain>
    </source>
</reference>
<dbReference type="PANTHER" id="PTHR37473:SF1">
    <property type="entry name" value="EF-HAND DOMAIN-CONTAINING PROTEIN"/>
    <property type="match status" value="1"/>
</dbReference>
<feature type="compositionally biased region" description="Polar residues" evidence="2">
    <location>
        <begin position="762"/>
        <end position="778"/>
    </location>
</feature>
<feature type="region of interest" description="Disordered" evidence="2">
    <location>
        <begin position="288"/>
        <end position="318"/>
    </location>
</feature>
<dbReference type="Proteomes" id="UP000039865">
    <property type="component" value="Unassembled WGS sequence"/>
</dbReference>
<proteinExistence type="predicted"/>
<feature type="coiled-coil region" evidence="1">
    <location>
        <begin position="713"/>
        <end position="743"/>
    </location>
</feature>
<feature type="coiled-coil region" evidence="1">
    <location>
        <begin position="453"/>
        <end position="504"/>
    </location>
</feature>
<dbReference type="EMBL" id="CCKQ01010688">
    <property type="protein sequence ID" value="CDW82226.1"/>
    <property type="molecule type" value="Genomic_DNA"/>
</dbReference>
<keyword evidence="1" id="KW-0175">Coiled coil</keyword>
<feature type="compositionally biased region" description="Polar residues" evidence="2">
    <location>
        <begin position="132"/>
        <end position="143"/>
    </location>
</feature>
<name>A0A078AK00_STYLE</name>
<feature type="compositionally biased region" description="Basic and acidic residues" evidence="2">
    <location>
        <begin position="1089"/>
        <end position="1106"/>
    </location>
</feature>
<feature type="region of interest" description="Disordered" evidence="2">
    <location>
        <begin position="1076"/>
        <end position="1139"/>
    </location>
</feature>